<dbReference type="PANTHER" id="PTHR39190:SF1">
    <property type="entry name" value="FLAGELLAR ASSEMBLY FACTOR FLIW"/>
    <property type="match status" value="1"/>
</dbReference>
<evidence type="ECO:0000313" key="5">
    <source>
        <dbReference type="EMBL" id="MBA9026727.1"/>
    </source>
</evidence>
<evidence type="ECO:0000256" key="2">
    <source>
        <dbReference type="ARBA" id="ARBA00022795"/>
    </source>
</evidence>
<keyword evidence="5" id="KW-0966">Cell projection</keyword>
<keyword evidence="1 4" id="KW-0963">Cytoplasm</keyword>
<keyword evidence="5" id="KW-0969">Cilium</keyword>
<evidence type="ECO:0000256" key="3">
    <source>
        <dbReference type="ARBA" id="ARBA00022845"/>
    </source>
</evidence>
<dbReference type="PANTHER" id="PTHR39190">
    <property type="entry name" value="FLAGELLAR ASSEMBLY FACTOR FLIW"/>
    <property type="match status" value="1"/>
</dbReference>
<comment type="function">
    <text evidence="4">Acts as an anti-CsrA protein, binds CsrA and prevents it from repressing translation of its target genes, one of which is flagellin. Binds to flagellin and participates in the assembly of the flagellum.</text>
</comment>
<comment type="subcellular location">
    <subcellularLocation>
        <location evidence="4">Cytoplasm</location>
    </subcellularLocation>
</comment>
<reference evidence="5 6" key="1">
    <citation type="submission" date="2020-08" db="EMBL/GenBank/DDBJ databases">
        <title>Genomic Encyclopedia of Type Strains, Phase IV (KMG-IV): sequencing the most valuable type-strain genomes for metagenomic binning, comparative biology and taxonomic classification.</title>
        <authorList>
            <person name="Goeker M."/>
        </authorList>
    </citation>
    <scope>NUCLEOTIDE SEQUENCE [LARGE SCALE GENOMIC DNA]</scope>
    <source>
        <strain evidence="5 6">DSM 105481</strain>
    </source>
</reference>
<dbReference type="Proteomes" id="UP000626697">
    <property type="component" value="Unassembled WGS sequence"/>
</dbReference>
<organism evidence="5 6">
    <name type="scientific">Peribacillus huizhouensis</name>
    <dbReference type="NCBI Taxonomy" id="1501239"/>
    <lineage>
        <taxon>Bacteria</taxon>
        <taxon>Bacillati</taxon>
        <taxon>Bacillota</taxon>
        <taxon>Bacilli</taxon>
        <taxon>Bacillales</taxon>
        <taxon>Bacillaceae</taxon>
        <taxon>Peribacillus</taxon>
    </lineage>
</organism>
<keyword evidence="2 4" id="KW-1005">Bacterial flagellum biogenesis</keyword>
<dbReference type="InterPro" id="IPR024046">
    <property type="entry name" value="Flagellar_assmbl_FliW_dom_sf"/>
</dbReference>
<comment type="similarity">
    <text evidence="4">Belongs to the FliW family.</text>
</comment>
<dbReference type="SUPFAM" id="SSF141457">
    <property type="entry name" value="BH3618-like"/>
    <property type="match status" value="1"/>
</dbReference>
<accession>A0ABR6CQW2</accession>
<sequence>MKVQTKFHGEVEIKEKDHFTFESGIPGFANEKKFALLPLEETPFIVLQSMKTREIAFIMSSPFEIFQNYEVKLSQDVISDLHIDSEKDVYIYVILTVRDPFNETTANLQAPIVLNMSNQLGKQFIMNSSNYSIRELLIPSPELEEE</sequence>
<proteinExistence type="inferred from homology"/>
<keyword evidence="5" id="KW-0282">Flagellum</keyword>
<dbReference type="Gene3D" id="2.30.290.10">
    <property type="entry name" value="BH3618-like"/>
    <property type="match status" value="1"/>
</dbReference>
<comment type="caution">
    <text evidence="5">The sequence shown here is derived from an EMBL/GenBank/DDBJ whole genome shotgun (WGS) entry which is preliminary data.</text>
</comment>
<keyword evidence="6" id="KW-1185">Reference proteome</keyword>
<evidence type="ECO:0000313" key="6">
    <source>
        <dbReference type="Proteomes" id="UP000626697"/>
    </source>
</evidence>
<comment type="subunit">
    <text evidence="4">Interacts with translational regulator CsrA and flagellin(s).</text>
</comment>
<name>A0ABR6CQW2_9BACI</name>
<evidence type="ECO:0000256" key="4">
    <source>
        <dbReference type="HAMAP-Rule" id="MF_01185"/>
    </source>
</evidence>
<dbReference type="HAMAP" id="MF_01185">
    <property type="entry name" value="FliW"/>
    <property type="match status" value="1"/>
</dbReference>
<keyword evidence="3 4" id="KW-0810">Translation regulation</keyword>
<dbReference type="RefSeq" id="WP_182502518.1">
    <property type="nucleotide sequence ID" value="NZ_JACJHX010000005.1"/>
</dbReference>
<dbReference type="EMBL" id="JACJHX010000005">
    <property type="protein sequence ID" value="MBA9026727.1"/>
    <property type="molecule type" value="Genomic_DNA"/>
</dbReference>
<dbReference type="Pfam" id="PF02623">
    <property type="entry name" value="FliW"/>
    <property type="match status" value="1"/>
</dbReference>
<dbReference type="NCBIfam" id="NF009793">
    <property type="entry name" value="PRK13285.1-1"/>
    <property type="match status" value="1"/>
</dbReference>
<keyword evidence="4" id="KW-0143">Chaperone</keyword>
<dbReference type="InterPro" id="IPR003775">
    <property type="entry name" value="Flagellar_assembly_factor_FliW"/>
</dbReference>
<protein>
    <recommendedName>
        <fullName evidence="4">Flagellar assembly factor FliW</fullName>
    </recommendedName>
</protein>
<gene>
    <name evidence="4" type="primary">fliW</name>
    <name evidence="5" type="ORF">HNP81_002012</name>
</gene>
<evidence type="ECO:0000256" key="1">
    <source>
        <dbReference type="ARBA" id="ARBA00022490"/>
    </source>
</evidence>